<dbReference type="Proteomes" id="UP000318717">
    <property type="component" value="Unassembled WGS sequence"/>
</dbReference>
<accession>A0A4Y3HY67</accession>
<dbReference type="SUPFAM" id="SSF51556">
    <property type="entry name" value="Metallo-dependent hydrolases"/>
    <property type="match status" value="1"/>
</dbReference>
<sequence>MKLSLGKLLIPATMFIPVVQAAPILIKDASVIMTMEQDEAGKTGLISNKDILIEDGKIAKIAQNITYDDAQIIDASGKIVMPGLVDVHNHLWQSTIRGCGADKTVTDWLAPCVFNSRFSEEEAYNAVRFSTFDLIASGVTTVVDWSHAFTPPFVDGNVAALQDSRMRYVYSYNVNPIYSDHIRKTKEVVDADELGTFQLASRLSMSFTDTLTKVVALSKELNAELNLHYLENAKDRDIEQTQSLIESGAISVSLLLNHTVVVNDEEIDMMAKANAKIAYNPMSNMRLASGIAPVGKMHEKGIEIGLGLDGAVNDNSNYFSLMRAATGLQRVKHQDATVFPTVEDTLYLATQGGARVLGLQDKIGSIKEGKQADIIVINPKTTNMGATHDIASQIVFTAEPENVEWVLVNGEVLKRDGKLNLPDEELQRLIQSNTAVIAKQKAL</sequence>
<feature type="domain" description="Amidohydrolase-related" evidence="3">
    <location>
        <begin position="79"/>
        <end position="412"/>
    </location>
</feature>
<dbReference type="RefSeq" id="WP_208727160.1">
    <property type="nucleotide sequence ID" value="NZ_BJLF01000011.1"/>
</dbReference>
<dbReference type="AlphaFoldDB" id="A0A4Y3HY67"/>
<dbReference type="GO" id="GO:0016810">
    <property type="term" value="F:hydrolase activity, acting on carbon-nitrogen (but not peptide) bonds"/>
    <property type="evidence" value="ECO:0007669"/>
    <property type="project" value="InterPro"/>
</dbReference>
<dbReference type="InterPro" id="IPR011059">
    <property type="entry name" value="Metal-dep_hydrolase_composite"/>
</dbReference>
<keyword evidence="5" id="KW-1185">Reference proteome</keyword>
<evidence type="ECO:0000313" key="5">
    <source>
        <dbReference type="Proteomes" id="UP000318717"/>
    </source>
</evidence>
<dbReference type="InterPro" id="IPR006680">
    <property type="entry name" value="Amidohydro-rel"/>
</dbReference>
<evidence type="ECO:0000256" key="2">
    <source>
        <dbReference type="SAM" id="SignalP"/>
    </source>
</evidence>
<dbReference type="SUPFAM" id="SSF51338">
    <property type="entry name" value="Composite domain of metallo-dependent hydrolases"/>
    <property type="match status" value="1"/>
</dbReference>
<feature type="chain" id="PRO_5021491262" evidence="2">
    <location>
        <begin position="22"/>
        <end position="443"/>
    </location>
</feature>
<dbReference type="PANTHER" id="PTHR43794">
    <property type="entry name" value="AMINOHYDROLASE SSNA-RELATED"/>
    <property type="match status" value="1"/>
</dbReference>
<protein>
    <submittedName>
        <fullName evidence="4">Amidohydrolase</fullName>
    </submittedName>
</protein>
<reference evidence="4 5" key="1">
    <citation type="submission" date="2019-06" db="EMBL/GenBank/DDBJ databases">
        <title>Whole genome shotgun sequence of Vibrio inusitatus NBRC 102082.</title>
        <authorList>
            <person name="Hosoyama A."/>
            <person name="Uohara A."/>
            <person name="Ohji S."/>
            <person name="Ichikawa N."/>
        </authorList>
    </citation>
    <scope>NUCLEOTIDE SEQUENCE [LARGE SCALE GENOMIC DNA]</scope>
    <source>
        <strain evidence="4 5">NBRC 102082</strain>
    </source>
</reference>
<dbReference type="InterPro" id="IPR050287">
    <property type="entry name" value="MTA/SAH_deaminase"/>
</dbReference>
<comment type="caution">
    <text evidence="4">The sequence shown here is derived from an EMBL/GenBank/DDBJ whole genome shotgun (WGS) entry which is preliminary data.</text>
</comment>
<evidence type="ECO:0000313" key="4">
    <source>
        <dbReference type="EMBL" id="GEA51632.1"/>
    </source>
</evidence>
<proteinExistence type="inferred from homology"/>
<evidence type="ECO:0000259" key="3">
    <source>
        <dbReference type="Pfam" id="PF01979"/>
    </source>
</evidence>
<dbReference type="Pfam" id="PF01979">
    <property type="entry name" value="Amidohydro_1"/>
    <property type="match status" value="1"/>
</dbReference>
<feature type="signal peptide" evidence="2">
    <location>
        <begin position="1"/>
        <end position="21"/>
    </location>
</feature>
<dbReference type="EMBL" id="BJLF01000011">
    <property type="protein sequence ID" value="GEA51632.1"/>
    <property type="molecule type" value="Genomic_DNA"/>
</dbReference>
<dbReference type="Gene3D" id="3.20.20.140">
    <property type="entry name" value="Metal-dependent hydrolases"/>
    <property type="match status" value="1"/>
</dbReference>
<dbReference type="PANTHER" id="PTHR43794:SF5">
    <property type="entry name" value="CHLOROHYDROLASE FAMILY PROTEIN"/>
    <property type="match status" value="1"/>
</dbReference>
<evidence type="ECO:0000256" key="1">
    <source>
        <dbReference type="ARBA" id="ARBA00006745"/>
    </source>
</evidence>
<dbReference type="Gene3D" id="2.30.40.10">
    <property type="entry name" value="Urease, subunit C, domain 1"/>
    <property type="match status" value="1"/>
</dbReference>
<name>A0A4Y3HY67_9VIBR</name>
<comment type="similarity">
    <text evidence="1">Belongs to the metallo-dependent hydrolases superfamily. ATZ/TRZ family.</text>
</comment>
<dbReference type="InterPro" id="IPR032466">
    <property type="entry name" value="Metal_Hydrolase"/>
</dbReference>
<organism evidence="4 5">
    <name type="scientific">Vibrio inusitatus NBRC 102082</name>
    <dbReference type="NCBI Taxonomy" id="1219070"/>
    <lineage>
        <taxon>Bacteria</taxon>
        <taxon>Pseudomonadati</taxon>
        <taxon>Pseudomonadota</taxon>
        <taxon>Gammaproteobacteria</taxon>
        <taxon>Vibrionales</taxon>
        <taxon>Vibrionaceae</taxon>
        <taxon>Vibrio</taxon>
    </lineage>
</organism>
<keyword evidence="2" id="KW-0732">Signal</keyword>
<keyword evidence="4" id="KW-0378">Hydrolase</keyword>
<gene>
    <name evidence="4" type="ORF">VIN01S_24360</name>
</gene>